<gene>
    <name evidence="2" type="ORF">WISP_137541</name>
</gene>
<accession>A0ABQ9CNW2</accession>
<sequence>MEKLEHQQGDHQVQQGPQPQDWCNRTKKTETREKPTSSNAQCDLQLAEHRQELNSRSILLGNKLRTVWPPSGTALLAVDGKAGNEACSWKKPALSLQTHQASGSRAGRMVPQGQEGKSAAEAAVEKARFLPGITYAKEGEQVCSWPKNREQRGSEKTGDGNVSEGKRGSKVSQRVAAIQQGQAQLKRGPASASFPPVLEPVKPLPRGSLVPHTTPQSTKPTKWADLEGTEGRTLPVSEAPEMENKVCRSLSTPSEGGTTPAMTNNKPELTVLPPGTAVDKNHLGERMNSTQHIHVPEEPEIRDTTSTELKCVPGGVDLPENEAQEAHSHSDVLNEKLKANTNEFPGKQIAVTLGESMQPSSISDLPGIESKGRAFEKTKEEKAVSISESLKEAGSENPSQQNKAEKRRDSLSGLPEKTDDHSVSCLQETELQDTCGPLKTNTHKDNLRQDIKSSGKDFPGSADTPPKGTCAAHSSHDEVINSKSKDSREVLNENILNISEQPAKTSEYSIPNISLDKSRGHPVSEEEVDLKLPEESPVPVSQTRAQSKETRSSQACRETSGKGFRFGRNPFVTLFGSEDKGNTPKKETTTQRKPMKPQSALVTLFGYSSEKKQSPREKPAGPSEQANIDDGTEKPQGPLSSSSQAKQKSSKNDQLPQPGKMELFPKHIQESSGSFSDSTDILLLAPGTSLSHDDKHERTDPDIHDQMSLNSQVWQQQDCCCPPLMPAQGNQKEAAEISEGGTNLLHPPPEVMPVADNSKNLTREGNHRDAHPLETQDLLSLDLQDTVIEDGILFSPGNSEKLPKEAELHFGNMDFLEDNSLFFSGGQDFPSTASKIPNSALQNSEAENQPFFDTNTSELFQEIPAETNAPLELWDTFSLSLLDGQDEINIRDVEGIQLLQQLDPQCQAPKAAEELFGLGLSAEDLTNKHLSAQEGNFPFTYMFTSHVPETFNQGVFDPGQEAPGKMRKTSGIEEDFESLPSEDLDALNDDLSEKHFFI</sequence>
<feature type="compositionally biased region" description="Polar residues" evidence="1">
    <location>
        <begin position="494"/>
        <end position="512"/>
    </location>
</feature>
<feature type="compositionally biased region" description="Polar residues" evidence="1">
    <location>
        <begin position="670"/>
        <end position="679"/>
    </location>
</feature>
<evidence type="ECO:0000313" key="3">
    <source>
        <dbReference type="Proteomes" id="UP001145742"/>
    </source>
</evidence>
<feature type="region of interest" description="Disordered" evidence="1">
    <location>
        <begin position="144"/>
        <end position="223"/>
    </location>
</feature>
<feature type="compositionally biased region" description="Basic and acidic residues" evidence="1">
    <location>
        <begin position="474"/>
        <end position="491"/>
    </location>
</feature>
<feature type="compositionally biased region" description="Polar residues" evidence="1">
    <location>
        <begin position="211"/>
        <end position="220"/>
    </location>
</feature>
<feature type="region of interest" description="Disordered" evidence="1">
    <location>
        <begin position="355"/>
        <end position="679"/>
    </location>
</feature>
<reference evidence="2" key="1">
    <citation type="submission" date="2019-10" db="EMBL/GenBank/DDBJ databases">
        <authorList>
            <person name="Soares A.E.R."/>
            <person name="Aleixo A."/>
            <person name="Schneider P."/>
            <person name="Miyaki C.Y."/>
            <person name="Schneider M.P."/>
            <person name="Mello C."/>
            <person name="Vasconcelos A.T.R."/>
        </authorList>
    </citation>
    <scope>NUCLEOTIDE SEQUENCE</scope>
    <source>
        <tissue evidence="2">Muscle</tissue>
    </source>
</reference>
<feature type="compositionally biased region" description="Low complexity" evidence="1">
    <location>
        <begin position="10"/>
        <end position="21"/>
    </location>
</feature>
<evidence type="ECO:0000313" key="2">
    <source>
        <dbReference type="EMBL" id="KAJ7405783.1"/>
    </source>
</evidence>
<feature type="compositionally biased region" description="Basic and acidic residues" evidence="1">
    <location>
        <begin position="370"/>
        <end position="394"/>
    </location>
</feature>
<feature type="region of interest" description="Disordered" evidence="1">
    <location>
        <begin position="300"/>
        <end position="331"/>
    </location>
</feature>
<feature type="compositionally biased region" description="Basic and acidic residues" evidence="1">
    <location>
        <begin position="577"/>
        <end position="590"/>
    </location>
</feature>
<organism evidence="2 3">
    <name type="scientific">Willisornis vidua</name>
    <name type="common">Xingu scale-backed antbird</name>
    <dbReference type="NCBI Taxonomy" id="1566151"/>
    <lineage>
        <taxon>Eukaryota</taxon>
        <taxon>Metazoa</taxon>
        <taxon>Chordata</taxon>
        <taxon>Craniata</taxon>
        <taxon>Vertebrata</taxon>
        <taxon>Euteleostomi</taxon>
        <taxon>Archelosauria</taxon>
        <taxon>Archosauria</taxon>
        <taxon>Dinosauria</taxon>
        <taxon>Saurischia</taxon>
        <taxon>Theropoda</taxon>
        <taxon>Coelurosauria</taxon>
        <taxon>Aves</taxon>
        <taxon>Neognathae</taxon>
        <taxon>Neoaves</taxon>
        <taxon>Telluraves</taxon>
        <taxon>Australaves</taxon>
        <taxon>Passeriformes</taxon>
        <taxon>Thamnophilidae</taxon>
        <taxon>Willisornis</taxon>
    </lineage>
</organism>
<dbReference type="Proteomes" id="UP001145742">
    <property type="component" value="Unassembled WGS sequence"/>
</dbReference>
<evidence type="ECO:0000256" key="1">
    <source>
        <dbReference type="SAM" id="MobiDB-lite"/>
    </source>
</evidence>
<feature type="compositionally biased region" description="Basic and acidic residues" evidence="1">
    <location>
        <begin position="516"/>
        <end position="534"/>
    </location>
</feature>
<feature type="compositionally biased region" description="Basic and acidic residues" evidence="1">
    <location>
        <begin position="147"/>
        <end position="158"/>
    </location>
</feature>
<feature type="compositionally biased region" description="Polar residues" evidence="1">
    <location>
        <begin position="249"/>
        <end position="267"/>
    </location>
</feature>
<dbReference type="EMBL" id="WHWB01034692">
    <property type="protein sequence ID" value="KAJ7405783.1"/>
    <property type="molecule type" value="Genomic_DNA"/>
</dbReference>
<proteinExistence type="predicted"/>
<feature type="region of interest" description="Disordered" evidence="1">
    <location>
        <begin position="248"/>
        <end position="273"/>
    </location>
</feature>
<feature type="compositionally biased region" description="Basic and acidic residues" evidence="1">
    <location>
        <begin position="403"/>
        <end position="422"/>
    </location>
</feature>
<name>A0ABQ9CNW2_9PASS</name>
<feature type="region of interest" description="Disordered" evidence="1">
    <location>
        <begin position="1"/>
        <end position="41"/>
    </location>
</feature>
<protein>
    <submittedName>
        <fullName evidence="2">Uncharacterized protein</fullName>
    </submittedName>
</protein>
<feature type="compositionally biased region" description="Basic and acidic residues" evidence="1">
    <location>
        <begin position="609"/>
        <end position="619"/>
    </location>
</feature>
<comment type="caution">
    <text evidence="2">The sequence shown here is derived from an EMBL/GenBank/DDBJ whole genome shotgun (WGS) entry which is preliminary data.</text>
</comment>
<keyword evidence="3" id="KW-1185">Reference proteome</keyword>
<feature type="compositionally biased region" description="Basic and acidic residues" evidence="1">
    <location>
        <begin position="442"/>
        <end position="455"/>
    </location>
</feature>